<evidence type="ECO:0000256" key="1">
    <source>
        <dbReference type="SAM" id="Phobius"/>
    </source>
</evidence>
<dbReference type="InterPro" id="IPR032083">
    <property type="entry name" value="DUF4811"/>
</dbReference>
<evidence type="ECO:0000313" key="2">
    <source>
        <dbReference type="EMBL" id="KRN07125.1"/>
    </source>
</evidence>
<feature type="transmembrane region" description="Helical" evidence="1">
    <location>
        <begin position="31"/>
        <end position="49"/>
    </location>
</feature>
<keyword evidence="1" id="KW-0812">Transmembrane</keyword>
<dbReference type="OrthoDB" id="2249491at2"/>
<dbReference type="PATRIC" id="fig|1423806.3.peg.708"/>
<keyword evidence="1" id="KW-0472">Membrane</keyword>
<dbReference type="STRING" id="1423806.FD15_GL000696"/>
<dbReference type="Proteomes" id="UP000050961">
    <property type="component" value="Unassembled WGS sequence"/>
</dbReference>
<proteinExistence type="predicted"/>
<evidence type="ECO:0008006" key="4">
    <source>
        <dbReference type="Google" id="ProtNLM"/>
    </source>
</evidence>
<dbReference type="RefSeq" id="WP_034988707.1">
    <property type="nucleotide sequence ID" value="NZ_AYZF01000008.1"/>
</dbReference>
<dbReference type="AlphaFoldDB" id="A0A023CXL8"/>
<dbReference type="Pfam" id="PF16069">
    <property type="entry name" value="DUF4811"/>
    <property type="match status" value="1"/>
</dbReference>
<protein>
    <recommendedName>
        <fullName evidence="4">DUF4811 domain-containing protein</fullName>
    </recommendedName>
</protein>
<dbReference type="EMBL" id="AYZF01000008">
    <property type="protein sequence ID" value="KRN07125.1"/>
    <property type="molecule type" value="Genomic_DNA"/>
</dbReference>
<keyword evidence="1" id="KW-1133">Transmembrane helix</keyword>
<feature type="transmembrane region" description="Helical" evidence="1">
    <location>
        <begin position="6"/>
        <end position="24"/>
    </location>
</feature>
<comment type="caution">
    <text evidence="2">The sequence shown here is derived from an EMBL/GenBank/DDBJ whole genome shotgun (WGS) entry which is preliminary data.</text>
</comment>
<organism evidence="2 3">
    <name type="scientific">Liquorilactobacillus sucicola DSM 21376 = JCM 15457</name>
    <dbReference type="NCBI Taxonomy" id="1423806"/>
    <lineage>
        <taxon>Bacteria</taxon>
        <taxon>Bacillati</taxon>
        <taxon>Bacillota</taxon>
        <taxon>Bacilli</taxon>
        <taxon>Lactobacillales</taxon>
        <taxon>Lactobacillaceae</taxon>
        <taxon>Liquorilactobacillus</taxon>
    </lineage>
</organism>
<accession>A0A023CXL8</accession>
<reference evidence="2 3" key="1">
    <citation type="journal article" date="2015" name="Genome Announc.">
        <title>Expanding the biotechnology potential of lactobacilli through comparative genomics of 213 strains and associated genera.</title>
        <authorList>
            <person name="Sun Z."/>
            <person name="Harris H.M."/>
            <person name="McCann A."/>
            <person name="Guo C."/>
            <person name="Argimon S."/>
            <person name="Zhang W."/>
            <person name="Yang X."/>
            <person name="Jeffery I.B."/>
            <person name="Cooney J.C."/>
            <person name="Kagawa T.F."/>
            <person name="Liu W."/>
            <person name="Song Y."/>
            <person name="Salvetti E."/>
            <person name="Wrobel A."/>
            <person name="Rasinkangas P."/>
            <person name="Parkhill J."/>
            <person name="Rea M.C."/>
            <person name="O'Sullivan O."/>
            <person name="Ritari J."/>
            <person name="Douillard F.P."/>
            <person name="Paul Ross R."/>
            <person name="Yang R."/>
            <person name="Briner A.E."/>
            <person name="Felis G.E."/>
            <person name="de Vos W.M."/>
            <person name="Barrangou R."/>
            <person name="Klaenhammer T.R."/>
            <person name="Caufield P.W."/>
            <person name="Cui Y."/>
            <person name="Zhang H."/>
            <person name="O'Toole P.W."/>
        </authorList>
    </citation>
    <scope>NUCLEOTIDE SEQUENCE [LARGE SCALE GENOMIC DNA]</scope>
    <source>
        <strain evidence="2 3">DSM 21376</strain>
    </source>
</reference>
<dbReference type="eggNOG" id="ENOG5032RPZ">
    <property type="taxonomic scope" value="Bacteria"/>
</dbReference>
<name>A0A023CXL8_9LACO</name>
<evidence type="ECO:0000313" key="3">
    <source>
        <dbReference type="Proteomes" id="UP000050961"/>
    </source>
</evidence>
<sequence length="242" mass="27323">MVVVTLVIGAIAIFASFIYIERLLPRLICTVVAGAILLGSIAGIVGNYYEHFGMHKVTTTSSKQIYSADTTGKMKMILFQPIGTAGKENVYIYTKKANAKKVSHTKANEYTNNKLSRIKSNKAYVRKTEVRWQYKSDAYKFWFGIADNNNKLVKSTNHFYIPNEWFVLSTTQAKELRKQMSSQSFQAQAKKQATAYVGSKMKEAIMKDPSLMTDKKRQGELGQKFAAEYQAVLLKETIAKLK</sequence>
<gene>
    <name evidence="2" type="ORF">FD15_GL000696</name>
</gene>
<keyword evidence="3" id="KW-1185">Reference proteome</keyword>